<evidence type="ECO:0000313" key="2">
    <source>
        <dbReference type="Proteomes" id="UP000238916"/>
    </source>
</evidence>
<name>A0A2U3L8E1_9FIRM</name>
<reference evidence="2" key="1">
    <citation type="submission" date="2018-02" db="EMBL/GenBank/DDBJ databases">
        <authorList>
            <person name="Hausmann B."/>
        </authorList>
    </citation>
    <scope>NUCLEOTIDE SEQUENCE [LARGE SCALE GENOMIC DNA]</scope>
    <source>
        <strain evidence="2">Peat soil MAG SbF1</strain>
    </source>
</reference>
<dbReference type="EMBL" id="OMOF01000339">
    <property type="protein sequence ID" value="SPF48183.1"/>
    <property type="molecule type" value="Genomic_DNA"/>
</dbReference>
<gene>
    <name evidence="1" type="ORF">SBF1_4030001</name>
</gene>
<accession>A0A2U3L8E1</accession>
<proteinExistence type="predicted"/>
<protein>
    <submittedName>
        <fullName evidence="1">Uncharacterized protein</fullName>
    </submittedName>
</protein>
<sequence length="74" mass="8529">MLLNWFLTRRKLNTLKKVINSNASNLLKLDELINNPIEEGETAKERNIKILDTLNCLKEDIVLSKVHVSNIDKV</sequence>
<organism evidence="1 2">
    <name type="scientific">Candidatus Desulfosporosinus infrequens</name>
    <dbReference type="NCBI Taxonomy" id="2043169"/>
    <lineage>
        <taxon>Bacteria</taxon>
        <taxon>Bacillati</taxon>
        <taxon>Bacillota</taxon>
        <taxon>Clostridia</taxon>
        <taxon>Eubacteriales</taxon>
        <taxon>Desulfitobacteriaceae</taxon>
        <taxon>Desulfosporosinus</taxon>
    </lineage>
</organism>
<evidence type="ECO:0000313" key="1">
    <source>
        <dbReference type="EMBL" id="SPF48183.1"/>
    </source>
</evidence>
<dbReference type="Proteomes" id="UP000238916">
    <property type="component" value="Unassembled WGS sequence"/>
</dbReference>
<dbReference type="AlphaFoldDB" id="A0A2U3L8E1"/>